<gene>
    <name evidence="1" type="ORF">ERS007657_02389</name>
</gene>
<name>A0A654U1Y9_MYCTX</name>
<accession>A0A654U1Y9</accession>
<dbReference type="EMBL" id="CGCX01000911">
    <property type="protein sequence ID" value="CFR85482.1"/>
    <property type="molecule type" value="Genomic_DNA"/>
</dbReference>
<protein>
    <submittedName>
        <fullName evidence="1">Uncharacterized protein</fullName>
    </submittedName>
</protein>
<dbReference type="Proteomes" id="UP000046680">
    <property type="component" value="Unassembled WGS sequence"/>
</dbReference>
<proteinExistence type="predicted"/>
<dbReference type="AlphaFoldDB" id="A0A654U1Y9"/>
<evidence type="ECO:0000313" key="2">
    <source>
        <dbReference type="Proteomes" id="UP000046680"/>
    </source>
</evidence>
<evidence type="ECO:0000313" key="1">
    <source>
        <dbReference type="EMBL" id="CFR85482.1"/>
    </source>
</evidence>
<organism evidence="1 2">
    <name type="scientific">Mycobacterium tuberculosis</name>
    <dbReference type="NCBI Taxonomy" id="1773"/>
    <lineage>
        <taxon>Bacteria</taxon>
        <taxon>Bacillati</taxon>
        <taxon>Actinomycetota</taxon>
        <taxon>Actinomycetes</taxon>
        <taxon>Mycobacteriales</taxon>
        <taxon>Mycobacteriaceae</taxon>
        <taxon>Mycobacterium</taxon>
        <taxon>Mycobacterium tuberculosis complex</taxon>
    </lineage>
</organism>
<reference evidence="1 2" key="1">
    <citation type="submission" date="2015-03" db="EMBL/GenBank/DDBJ databases">
        <authorList>
            <consortium name="Pathogen Informatics"/>
        </authorList>
    </citation>
    <scope>NUCLEOTIDE SEQUENCE [LARGE SCALE GENOMIC DNA]</scope>
    <source>
        <strain evidence="1 2">C09601061</strain>
    </source>
</reference>
<sequence length="85" mass="8948">MRCMVLRSARSASSAPGYWILTATSRPSDQIALCTWPMLADATGVSLNELNRSRHLVPSCPSSTRCTLLAGSGGASFCSLVSASR</sequence>